<evidence type="ECO:0000256" key="2">
    <source>
        <dbReference type="ARBA" id="ARBA00022454"/>
    </source>
</evidence>
<dbReference type="SUPFAM" id="SSF46689">
    <property type="entry name" value="Homeodomain-like"/>
    <property type="match status" value="1"/>
</dbReference>
<evidence type="ECO:0000313" key="9">
    <source>
        <dbReference type="Proteomes" id="UP001218218"/>
    </source>
</evidence>
<dbReference type="CDD" id="cd11655">
    <property type="entry name" value="rap1_myb-like"/>
    <property type="match status" value="1"/>
</dbReference>
<reference evidence="8" key="1">
    <citation type="submission" date="2023-03" db="EMBL/GenBank/DDBJ databases">
        <title>Massive genome expansion in bonnet fungi (Mycena s.s.) driven by repeated elements and novel gene families across ecological guilds.</title>
        <authorList>
            <consortium name="Lawrence Berkeley National Laboratory"/>
            <person name="Harder C.B."/>
            <person name="Miyauchi S."/>
            <person name="Viragh M."/>
            <person name="Kuo A."/>
            <person name="Thoen E."/>
            <person name="Andreopoulos B."/>
            <person name="Lu D."/>
            <person name="Skrede I."/>
            <person name="Drula E."/>
            <person name="Henrissat B."/>
            <person name="Morin E."/>
            <person name="Kohler A."/>
            <person name="Barry K."/>
            <person name="LaButti K."/>
            <person name="Morin E."/>
            <person name="Salamov A."/>
            <person name="Lipzen A."/>
            <person name="Mereny Z."/>
            <person name="Hegedus B."/>
            <person name="Baldrian P."/>
            <person name="Stursova M."/>
            <person name="Weitz H."/>
            <person name="Taylor A."/>
            <person name="Grigoriev I.V."/>
            <person name="Nagy L.G."/>
            <person name="Martin F."/>
            <person name="Kauserud H."/>
        </authorList>
    </citation>
    <scope>NUCLEOTIDE SEQUENCE</scope>
    <source>
        <strain evidence="8">CBHHK002</strain>
    </source>
</reference>
<feature type="region of interest" description="Disordered" evidence="6">
    <location>
        <begin position="365"/>
        <end position="433"/>
    </location>
</feature>
<keyword evidence="3 5" id="KW-0779">Telomere</keyword>
<dbReference type="GO" id="GO:0070187">
    <property type="term" value="C:shelterin complex"/>
    <property type="evidence" value="ECO:0007669"/>
    <property type="project" value="TreeGrafter"/>
</dbReference>
<dbReference type="InterPro" id="IPR009057">
    <property type="entry name" value="Homeodomain-like_sf"/>
</dbReference>
<comment type="subunit">
    <text evidence="5">Homodimer.</text>
</comment>
<keyword evidence="2 5" id="KW-0158">Chromosome</keyword>
<dbReference type="PANTHER" id="PTHR16466:SF6">
    <property type="entry name" value="TELOMERIC REPEAT-BINDING FACTOR 2-INTERACTING PROTEIN 1"/>
    <property type="match status" value="1"/>
</dbReference>
<dbReference type="AlphaFoldDB" id="A0AAD7AFI3"/>
<comment type="similarity">
    <text evidence="1 5">Belongs to the RAP1 family.</text>
</comment>
<dbReference type="Gene3D" id="1.10.10.60">
    <property type="entry name" value="Homeodomain-like"/>
    <property type="match status" value="1"/>
</dbReference>
<keyword evidence="4 5" id="KW-0539">Nucleus</keyword>
<dbReference type="GO" id="GO:0010833">
    <property type="term" value="P:telomere maintenance via telomere lengthening"/>
    <property type="evidence" value="ECO:0007669"/>
    <property type="project" value="UniProtKB-UniRule"/>
</dbReference>
<organism evidence="8 9">
    <name type="scientific">Mycena albidolilacea</name>
    <dbReference type="NCBI Taxonomy" id="1033008"/>
    <lineage>
        <taxon>Eukaryota</taxon>
        <taxon>Fungi</taxon>
        <taxon>Dikarya</taxon>
        <taxon>Basidiomycota</taxon>
        <taxon>Agaricomycotina</taxon>
        <taxon>Agaricomycetes</taxon>
        <taxon>Agaricomycetidae</taxon>
        <taxon>Agaricales</taxon>
        <taxon>Marasmiineae</taxon>
        <taxon>Mycenaceae</taxon>
        <taxon>Mycena</taxon>
    </lineage>
</organism>
<comment type="subcellular location">
    <subcellularLocation>
        <location evidence="5">Nucleus</location>
    </subcellularLocation>
    <subcellularLocation>
        <location evidence="5">Chromosome</location>
        <location evidence="5">Telomere</location>
    </subcellularLocation>
</comment>
<comment type="caution">
    <text evidence="8">The sequence shown here is derived from an EMBL/GenBank/DDBJ whole genome shotgun (WGS) entry which is preliminary data.</text>
</comment>
<dbReference type="GO" id="GO:0042162">
    <property type="term" value="F:telomeric DNA binding"/>
    <property type="evidence" value="ECO:0007669"/>
    <property type="project" value="TreeGrafter"/>
</dbReference>
<dbReference type="InterPro" id="IPR039595">
    <property type="entry name" value="TE2IP/Rap1"/>
</dbReference>
<dbReference type="Pfam" id="PF08914">
    <property type="entry name" value="Myb_Rap1"/>
    <property type="match status" value="1"/>
</dbReference>
<dbReference type="EMBL" id="JARIHO010000008">
    <property type="protein sequence ID" value="KAJ7357174.1"/>
    <property type="molecule type" value="Genomic_DNA"/>
</dbReference>
<evidence type="ECO:0000256" key="4">
    <source>
        <dbReference type="ARBA" id="ARBA00023242"/>
    </source>
</evidence>
<accession>A0AAD7AFI3</accession>
<comment type="function">
    <text evidence="5">Involved in the regulation of telomere length, clustering and has a specific role in telomere position effect (TPE).</text>
</comment>
<protein>
    <recommendedName>
        <fullName evidence="5">DNA-binding protein RAP1</fullName>
    </recommendedName>
</protein>
<evidence type="ECO:0000256" key="1">
    <source>
        <dbReference type="ARBA" id="ARBA00010467"/>
    </source>
</evidence>
<evidence type="ECO:0000313" key="8">
    <source>
        <dbReference type="EMBL" id="KAJ7357174.1"/>
    </source>
</evidence>
<dbReference type="Proteomes" id="UP001218218">
    <property type="component" value="Unassembled WGS sequence"/>
</dbReference>
<dbReference type="InterPro" id="IPR015010">
    <property type="entry name" value="TERF2IP_Myb"/>
</dbReference>
<evidence type="ECO:0000256" key="5">
    <source>
        <dbReference type="RuleBase" id="RU367107"/>
    </source>
</evidence>
<evidence type="ECO:0000259" key="7">
    <source>
        <dbReference type="Pfam" id="PF08914"/>
    </source>
</evidence>
<evidence type="ECO:0000256" key="6">
    <source>
        <dbReference type="SAM" id="MobiDB-lite"/>
    </source>
</evidence>
<gene>
    <name evidence="8" type="ORF">DFH08DRAFT_851233</name>
</gene>
<sequence length="488" mass="55304">MPIFQDPNGFSIKFFIQKDLPEEVQAELCETITSLGGRVETKVPRQGYILVQVGTPEESRLRVCWTSPDRPDRYFVPYTYVEACKIAGMLLKQIFFQNGAPIPMHIHPSIANVNARSALSQRITHSGGDPNATAQQARVILADPNTDVFQHLIKTHQGEPDKYIESYLWVKKCVERGAVIYTPLVYKNPGGRRAGEERTQFTEEDEQNLANWIATKIPYKETGGRTGNRLYQQLCELSGDPEFAWVTRHTWQSWRERYKKNAPRLDTLIGVIVDQKKPVQGEKGQYGYVRQPEEKQRKQRKRKSKNQEPPSSSYLEEEFITGSSKLDGMGVFSGAVPIQGLGEMNIQGPNEMHELPGMMYEGMPAGPSNIPEPRRAEEEMDEEGGDWAVRVGTSPPPVWGKRRASQDADCTTDPKRSRPNEPLTPEARPPSAGDMHVLDQAIRQIAADFRFTLEEVQGYYDRCGEMGQTRARFQNMRALLADRFPDDT</sequence>
<evidence type="ECO:0000256" key="3">
    <source>
        <dbReference type="ARBA" id="ARBA00022895"/>
    </source>
</evidence>
<dbReference type="GO" id="GO:0031848">
    <property type="term" value="P:protection from non-homologous end joining at telomere"/>
    <property type="evidence" value="ECO:0007669"/>
    <property type="project" value="TreeGrafter"/>
</dbReference>
<keyword evidence="9" id="KW-1185">Reference proteome</keyword>
<dbReference type="PANTHER" id="PTHR16466">
    <property type="entry name" value="TELOMERE REPEAT-BINDING FACTOR 2-INTERACTING PROTEIN 1"/>
    <property type="match status" value="1"/>
</dbReference>
<proteinExistence type="inferred from homology"/>
<feature type="domain" description="TERF2-interacting telomeric protein 1 Myb" evidence="7">
    <location>
        <begin position="201"/>
        <end position="261"/>
    </location>
</feature>
<feature type="region of interest" description="Disordered" evidence="6">
    <location>
        <begin position="282"/>
        <end position="316"/>
    </location>
</feature>
<name>A0AAD7AFI3_9AGAR</name>